<dbReference type="Proteomes" id="UP000187209">
    <property type="component" value="Unassembled WGS sequence"/>
</dbReference>
<evidence type="ECO:0000313" key="1">
    <source>
        <dbReference type="EMBL" id="OMJ85339.1"/>
    </source>
</evidence>
<reference evidence="1 2" key="1">
    <citation type="submission" date="2016-11" db="EMBL/GenBank/DDBJ databases">
        <title>The macronuclear genome of Stentor coeruleus: a giant cell with tiny introns.</title>
        <authorList>
            <person name="Slabodnick M."/>
            <person name="Ruby J.G."/>
            <person name="Reiff S.B."/>
            <person name="Swart E.C."/>
            <person name="Gosai S."/>
            <person name="Prabakaran S."/>
            <person name="Witkowska E."/>
            <person name="Larue G.E."/>
            <person name="Fisher S."/>
            <person name="Freeman R.M."/>
            <person name="Gunawardena J."/>
            <person name="Chu W."/>
            <person name="Stover N.A."/>
            <person name="Gregory B.D."/>
            <person name="Nowacki M."/>
            <person name="Derisi J."/>
            <person name="Roy S.W."/>
            <person name="Marshall W.F."/>
            <person name="Sood P."/>
        </authorList>
    </citation>
    <scope>NUCLEOTIDE SEQUENCE [LARGE SCALE GENOMIC DNA]</scope>
    <source>
        <strain evidence="1">WM001</strain>
    </source>
</reference>
<dbReference type="EMBL" id="MPUH01000240">
    <property type="protein sequence ID" value="OMJ85339.1"/>
    <property type="molecule type" value="Genomic_DNA"/>
</dbReference>
<name>A0A1R2C8L1_9CILI</name>
<dbReference type="AlphaFoldDB" id="A0A1R2C8L1"/>
<accession>A0A1R2C8L1</accession>
<organism evidence="1 2">
    <name type="scientific">Stentor coeruleus</name>
    <dbReference type="NCBI Taxonomy" id="5963"/>
    <lineage>
        <taxon>Eukaryota</taxon>
        <taxon>Sar</taxon>
        <taxon>Alveolata</taxon>
        <taxon>Ciliophora</taxon>
        <taxon>Postciliodesmatophora</taxon>
        <taxon>Heterotrichea</taxon>
        <taxon>Heterotrichida</taxon>
        <taxon>Stentoridae</taxon>
        <taxon>Stentor</taxon>
    </lineage>
</organism>
<sequence>MLEEDDFALILDFVNPSTNIKGINFLPVQNPQIILKNLTSIIDEKYWTSDLMIYFLRVFSQTFTQTFEYTDISDEIFCLLENFIEKNTDDKLFCVLILIAAFHDKESFAKNIHFKNPEKIVLDFGTNLLGIKDFLNDRSADYAFFIACATYNCSEKSNIDRKIVLLPSINADENTKKSCLGSFLDV</sequence>
<comment type="caution">
    <text evidence="1">The sequence shown here is derived from an EMBL/GenBank/DDBJ whole genome shotgun (WGS) entry which is preliminary data.</text>
</comment>
<evidence type="ECO:0000313" key="2">
    <source>
        <dbReference type="Proteomes" id="UP000187209"/>
    </source>
</evidence>
<protein>
    <submittedName>
        <fullName evidence="1">Uncharacterized protein</fullName>
    </submittedName>
</protein>
<proteinExistence type="predicted"/>
<gene>
    <name evidence="1" type="ORF">SteCoe_13374</name>
</gene>
<keyword evidence="2" id="KW-1185">Reference proteome</keyword>